<name>A0A0K3AUZ2_BABMR</name>
<dbReference type="GeneID" id="24425463"/>
<dbReference type="EMBL" id="LN871598">
    <property type="protein sequence ID" value="CTQ41416.1"/>
    <property type="molecule type" value="Genomic_DNA"/>
</dbReference>
<dbReference type="VEuPathDB" id="PiroplasmaDB:BMR1_03g04080"/>
<proteinExistence type="predicted"/>
<dbReference type="RefSeq" id="XP_012649427.1">
    <property type="nucleotide sequence ID" value="XM_012793973.1"/>
</dbReference>
<keyword evidence="2" id="KW-1185">Reference proteome</keyword>
<reference evidence="1 2" key="3">
    <citation type="journal article" date="2016" name="Sci. Rep.">
        <title>Genome-wide diversity and gene expression profiling of Babesia microti isolates identify polymorphic genes that mediate host-pathogen interactions.</title>
        <authorList>
            <person name="Silva J.C."/>
            <person name="Cornillot E."/>
            <person name="McCracken C."/>
            <person name="Usmani-Brown S."/>
            <person name="Dwivedi A."/>
            <person name="Ifeonu O.O."/>
            <person name="Crabtree J."/>
            <person name="Gotia H.T."/>
            <person name="Virji A.Z."/>
            <person name="Reynes C."/>
            <person name="Colinge J."/>
            <person name="Kumar V."/>
            <person name="Lawres L."/>
            <person name="Pazzi J.E."/>
            <person name="Pablo J.V."/>
            <person name="Hung C."/>
            <person name="Brancato J."/>
            <person name="Kumari P."/>
            <person name="Orvis J."/>
            <person name="Tretina K."/>
            <person name="Chibucos M."/>
            <person name="Ott S."/>
            <person name="Sadzewicz L."/>
            <person name="Sengamalay N."/>
            <person name="Shetty A.C."/>
            <person name="Su Q."/>
            <person name="Tallon L."/>
            <person name="Fraser C.M."/>
            <person name="Frutos R."/>
            <person name="Molina D.M."/>
            <person name="Krause P.J."/>
            <person name="Ben Mamoun C."/>
        </authorList>
    </citation>
    <scope>NUCLEOTIDE SEQUENCE [LARGE SCALE GENOMIC DNA]</scope>
    <source>
        <strain evidence="1 2">RI</strain>
    </source>
</reference>
<reference evidence="1 2" key="1">
    <citation type="journal article" date="2012" name="Nucleic Acids Res.">
        <title>Sequencing of the smallest Apicomplexan genome from the human pathogen Babesia microti.</title>
        <authorList>
            <person name="Cornillot E."/>
            <person name="Hadj-Kaddour K."/>
            <person name="Dassouli A."/>
            <person name="Noel B."/>
            <person name="Ranwez V."/>
            <person name="Vacherie B."/>
            <person name="Augagneur Y."/>
            <person name="Bres V."/>
            <person name="Duclos A."/>
            <person name="Randazzo S."/>
            <person name="Carcy B."/>
            <person name="Debierre-Grockiego F."/>
            <person name="Delbecq S."/>
            <person name="Moubri-Menage K."/>
            <person name="Shams-Eldin H."/>
            <person name="Usmani-Brown S."/>
            <person name="Bringaud F."/>
            <person name="Wincker P."/>
            <person name="Vivares C.P."/>
            <person name="Schwarz R.T."/>
            <person name="Schetters T.P."/>
            <person name="Krause P.J."/>
            <person name="Gorenflot A."/>
            <person name="Berry V."/>
            <person name="Barbe V."/>
            <person name="Ben Mamoun C."/>
        </authorList>
    </citation>
    <scope>NUCLEOTIDE SEQUENCE [LARGE SCALE GENOMIC DNA]</scope>
    <source>
        <strain evidence="1 2">RI</strain>
    </source>
</reference>
<dbReference type="Proteomes" id="UP000002899">
    <property type="component" value="Chromosome III"/>
</dbReference>
<evidence type="ECO:0000313" key="2">
    <source>
        <dbReference type="Proteomes" id="UP000002899"/>
    </source>
</evidence>
<sequence length="109" mass="12605">MLRLCNGSYCYISTARILINNVNICNYLLSAGIIDMDIIYKSPMPISPVGYIRNSVDKSNIIYSRRHRGGKVANKMRVLEKRKRREQEKLAKISQNTPEFIKLSRDVNK</sequence>
<protein>
    <submittedName>
        <fullName evidence="1">Uncharacterized protein</fullName>
    </submittedName>
</protein>
<evidence type="ECO:0000313" key="1">
    <source>
        <dbReference type="EMBL" id="CTQ41416.1"/>
    </source>
</evidence>
<organism evidence="1 2">
    <name type="scientific">Babesia microti (strain RI)</name>
    <dbReference type="NCBI Taxonomy" id="1133968"/>
    <lineage>
        <taxon>Eukaryota</taxon>
        <taxon>Sar</taxon>
        <taxon>Alveolata</taxon>
        <taxon>Apicomplexa</taxon>
        <taxon>Aconoidasida</taxon>
        <taxon>Piroplasmida</taxon>
        <taxon>Babesiidae</taxon>
        <taxon>Babesia</taxon>
    </lineage>
</organism>
<reference evidence="1 2" key="2">
    <citation type="journal article" date="2013" name="PLoS ONE">
        <title>Whole genome mapping and re-organization of the nuclear and mitochondrial genomes of Babesia microti isolates.</title>
        <authorList>
            <person name="Cornillot E."/>
            <person name="Dassouli A."/>
            <person name="Garg A."/>
            <person name="Pachikara N."/>
            <person name="Randazzo S."/>
            <person name="Depoix D."/>
            <person name="Carcy B."/>
            <person name="Delbecq S."/>
            <person name="Frutos R."/>
            <person name="Silva J.C."/>
            <person name="Sutton R."/>
            <person name="Krause P.J."/>
            <person name="Mamoun C.B."/>
        </authorList>
    </citation>
    <scope>NUCLEOTIDE SEQUENCE [LARGE SCALE GENOMIC DNA]</scope>
    <source>
        <strain evidence="1 2">RI</strain>
    </source>
</reference>
<accession>A0A0K3AUZ2</accession>
<dbReference type="KEGG" id="bmic:BMR1_03g04080"/>
<dbReference type="AlphaFoldDB" id="A0A0K3AUZ2"/>
<gene>
    <name evidence="1" type="ORF">BMR1_03g04080</name>
</gene>